<organism evidence="3 4">
    <name type="scientific">Nannochloropsis salina CCMP1776</name>
    <dbReference type="NCBI Taxonomy" id="1027361"/>
    <lineage>
        <taxon>Eukaryota</taxon>
        <taxon>Sar</taxon>
        <taxon>Stramenopiles</taxon>
        <taxon>Ochrophyta</taxon>
        <taxon>Eustigmatophyceae</taxon>
        <taxon>Eustigmatales</taxon>
        <taxon>Monodopsidaceae</taxon>
        <taxon>Microchloropsis</taxon>
        <taxon>Microchloropsis salina</taxon>
    </lineage>
</organism>
<comment type="caution">
    <text evidence="3">The sequence shown here is derived from an EMBL/GenBank/DDBJ whole genome shotgun (WGS) entry which is preliminary data.</text>
</comment>
<sequence length="851" mass="94134">MSLNQFRDLEEHPSPSSDGPPQYSALSASSRDPPVRASNFLLDMATSALHDITKTSTAVAGNTLLGNMGQPRPLKWAIFTPPKSFARAPHQHVALRSWLNLRVPPRVYLVEAKDLDKTEIANIRAQYNIESFPGSVNADGFLLQNALFERASMEQDMDVVVVINSDIILGDDFVDALEHAMANFDRFLMVGARYDNLVVQDIPLDADSEWIRAFRERTWEEGALHSYGGTDYYAWRPVGDPALAVIGGRIPPFTYGRGKADNWVIDMAVKYGVVEVVDATTAVFAVHPAHTYEPLSPAEPASSGTDGSEVEEVEEKLEAEGKALDGEMQRDLEDSRTEHGEGKRDTLSLKRSERRTRKGHRSLANSEDLSTTANATKVGTMPVKYVNHWSSTSAGDPQADMNKHLAYQFGDFQNGDGTPLHAVWELMLCVEAEGGRSVGGERGYIEKPCIRYRTRPGACPCAHSPMVPRTLTDVETHGRARVCGKVPLGLREVFDEDFAFRQLMSQQAKNKTVVLIGFNYGYQDMLLNMVCRLQQLAVPNYVIAAFDAEAMAFCRQQVLPCFPVNAEIAADADMVLKNHGGGEDAKAAGESRTAKTPGIQSPSKPVDLQAAAHAFGTKGFRALTKLKSQQVLRILEQGYDVLWSDVDIFWKINPIPGVLEEMKEGGGVDIAIQSNAPPEEASENGYRRINSGFYMAKSNPPTVEAFRQIVEHARSSTLSEQPSFYTVLCGDEMQFVSGSSYCLNTEIPVKTRLLSREIYPNGAMVEVVKGVTPATEDDVAIVHFNWLEGHDSKVESFVNASMWLLHDDDMTCKYDMIRGSEGLQLVDTMPLPPFLNHLPNPDATRRLRWRS</sequence>
<dbReference type="InterPro" id="IPR044575">
    <property type="entry name" value="RAY1-like"/>
</dbReference>
<feature type="region of interest" description="Disordered" evidence="1">
    <location>
        <begin position="293"/>
        <end position="375"/>
    </location>
</feature>
<feature type="compositionally biased region" description="Polar residues" evidence="1">
    <location>
        <begin position="14"/>
        <end position="30"/>
    </location>
</feature>
<dbReference type="PANTHER" id="PTHR47483">
    <property type="entry name" value="BETA-ARABINOFURANOSYLTRANSFERASE RAY1"/>
    <property type="match status" value="1"/>
</dbReference>
<dbReference type="Proteomes" id="UP000355283">
    <property type="component" value="Unassembled WGS sequence"/>
</dbReference>
<evidence type="ECO:0000256" key="1">
    <source>
        <dbReference type="SAM" id="MobiDB-lite"/>
    </source>
</evidence>
<protein>
    <recommendedName>
        <fullName evidence="2">Nucleotide-diphospho-sugar transferase domain-containing protein</fullName>
    </recommendedName>
</protein>
<feature type="compositionally biased region" description="Basic residues" evidence="1">
    <location>
        <begin position="352"/>
        <end position="361"/>
    </location>
</feature>
<feature type="domain" description="Nucleotide-diphospho-sugar transferase" evidence="2">
    <location>
        <begin position="584"/>
        <end position="796"/>
    </location>
</feature>
<dbReference type="AlphaFoldDB" id="A0A4D9D4R6"/>
<keyword evidence="4" id="KW-1185">Reference proteome</keyword>
<evidence type="ECO:0000313" key="4">
    <source>
        <dbReference type="Proteomes" id="UP000355283"/>
    </source>
</evidence>
<reference evidence="3 4" key="1">
    <citation type="submission" date="2019-01" db="EMBL/GenBank/DDBJ databases">
        <title>Nuclear Genome Assembly of the Microalgal Biofuel strain Nannochloropsis salina CCMP1776.</title>
        <authorList>
            <person name="Hovde B."/>
        </authorList>
    </citation>
    <scope>NUCLEOTIDE SEQUENCE [LARGE SCALE GENOMIC DNA]</scope>
    <source>
        <strain evidence="3 4">CCMP1776</strain>
    </source>
</reference>
<feature type="region of interest" description="Disordered" evidence="1">
    <location>
        <begin position="581"/>
        <end position="603"/>
    </location>
</feature>
<evidence type="ECO:0000313" key="3">
    <source>
        <dbReference type="EMBL" id="TFJ86562.1"/>
    </source>
</evidence>
<feature type="compositionally biased region" description="Basic and acidic residues" evidence="1">
    <location>
        <begin position="316"/>
        <end position="351"/>
    </location>
</feature>
<proteinExistence type="predicted"/>
<dbReference type="Pfam" id="PF03407">
    <property type="entry name" value="Nucleotid_trans"/>
    <property type="match status" value="1"/>
</dbReference>
<feature type="region of interest" description="Disordered" evidence="1">
    <location>
        <begin position="1"/>
        <end position="31"/>
    </location>
</feature>
<name>A0A4D9D4R6_9STRA</name>
<dbReference type="GO" id="GO:0016757">
    <property type="term" value="F:glycosyltransferase activity"/>
    <property type="evidence" value="ECO:0007669"/>
    <property type="project" value="InterPro"/>
</dbReference>
<dbReference type="PANTHER" id="PTHR47483:SF1">
    <property type="entry name" value="BETA-ARABINOFURANOSYLTRANSFERASE RAY1"/>
    <property type="match status" value="1"/>
</dbReference>
<dbReference type="OrthoDB" id="197884at2759"/>
<dbReference type="EMBL" id="SDOX01000008">
    <property type="protein sequence ID" value="TFJ86562.1"/>
    <property type="molecule type" value="Genomic_DNA"/>
</dbReference>
<evidence type="ECO:0000259" key="2">
    <source>
        <dbReference type="Pfam" id="PF03407"/>
    </source>
</evidence>
<feature type="compositionally biased region" description="Polar residues" evidence="1">
    <location>
        <begin position="363"/>
        <end position="375"/>
    </location>
</feature>
<gene>
    <name evidence="3" type="ORF">NSK_002219</name>
</gene>
<feature type="compositionally biased region" description="Basic and acidic residues" evidence="1">
    <location>
        <begin position="581"/>
        <end position="593"/>
    </location>
</feature>
<accession>A0A4D9D4R6</accession>
<dbReference type="InterPro" id="IPR005069">
    <property type="entry name" value="Nucl-diP-sugar_transferase"/>
</dbReference>